<dbReference type="Gene3D" id="3.30.70.370">
    <property type="match status" value="1"/>
</dbReference>
<dbReference type="GO" id="GO:0006302">
    <property type="term" value="P:double-strand break repair"/>
    <property type="evidence" value="ECO:0007669"/>
    <property type="project" value="TreeGrafter"/>
</dbReference>
<keyword evidence="2" id="KW-0472">Membrane</keyword>
<keyword evidence="1" id="KW-0235">DNA replication</keyword>
<dbReference type="InterPro" id="IPR001098">
    <property type="entry name" value="DNA-dir_DNA_pol_A_palm_dom"/>
</dbReference>
<organism evidence="4">
    <name type="scientific">marine sediment metagenome</name>
    <dbReference type="NCBI Taxonomy" id="412755"/>
    <lineage>
        <taxon>unclassified sequences</taxon>
        <taxon>metagenomes</taxon>
        <taxon>ecological metagenomes</taxon>
    </lineage>
</organism>
<dbReference type="InterPro" id="IPR043502">
    <property type="entry name" value="DNA/RNA_pol_sf"/>
</dbReference>
<dbReference type="GO" id="GO:0003677">
    <property type="term" value="F:DNA binding"/>
    <property type="evidence" value="ECO:0007669"/>
    <property type="project" value="InterPro"/>
</dbReference>
<sequence length="324" mass="36931">MIVKKLINTKVEGNIEITEREIKEVSKEDEKKIIDFVQDIIDDDGKLRTSFWALGAATGRFTSSGPNLQNAPKSQADYIPVNIRNAFVADKNHVLFDLDYSQIELRLAASFSKEPVWIRAFESGQSPHIATAIEMFGKKHTEDEYKKSKNMKFGIIYGQTAYAFALLYAISESAAQKFIDKWLGALPTLVKWIDNEKSKARKLGIAYTYFGRSRPLRTSEFGDTINSDVRHIVEHWERIAVNFIIQGTAADIMKMAIVKCYKTIIEQKLKVQMILTVHDELLFHVHKSHIKKARKLLTEAMIIEIPGFIPLEVDMKMGQSWGTC</sequence>
<keyword evidence="2" id="KW-1133">Transmembrane helix</keyword>
<keyword evidence="2" id="KW-0812">Transmembrane</keyword>
<gene>
    <name evidence="4" type="ORF">LCGC14_2081480</name>
</gene>
<dbReference type="Pfam" id="PF00476">
    <property type="entry name" value="DNA_pol_A"/>
    <property type="match status" value="1"/>
</dbReference>
<accession>A0A0F9GTW7</accession>
<evidence type="ECO:0000259" key="3">
    <source>
        <dbReference type="SMART" id="SM00482"/>
    </source>
</evidence>
<dbReference type="InterPro" id="IPR002298">
    <property type="entry name" value="DNA_polymerase_A"/>
</dbReference>
<dbReference type="AlphaFoldDB" id="A0A0F9GTW7"/>
<feature type="transmembrane region" description="Helical" evidence="2">
    <location>
        <begin position="153"/>
        <end position="171"/>
    </location>
</feature>
<dbReference type="EMBL" id="LAZR01025163">
    <property type="protein sequence ID" value="KKL72785.1"/>
    <property type="molecule type" value="Genomic_DNA"/>
</dbReference>
<reference evidence="4" key="1">
    <citation type="journal article" date="2015" name="Nature">
        <title>Complex archaea that bridge the gap between prokaryotes and eukaryotes.</title>
        <authorList>
            <person name="Spang A."/>
            <person name="Saw J.H."/>
            <person name="Jorgensen S.L."/>
            <person name="Zaremba-Niedzwiedzka K."/>
            <person name="Martijn J."/>
            <person name="Lind A.E."/>
            <person name="van Eijk R."/>
            <person name="Schleper C."/>
            <person name="Guy L."/>
            <person name="Ettema T.J."/>
        </authorList>
    </citation>
    <scope>NUCLEOTIDE SEQUENCE</scope>
</reference>
<dbReference type="SMART" id="SM00482">
    <property type="entry name" value="POLAc"/>
    <property type="match status" value="1"/>
</dbReference>
<name>A0A0F9GTW7_9ZZZZ</name>
<evidence type="ECO:0000256" key="1">
    <source>
        <dbReference type="ARBA" id="ARBA00022705"/>
    </source>
</evidence>
<feature type="domain" description="DNA-directed DNA polymerase family A palm" evidence="3">
    <location>
        <begin position="83"/>
        <end position="289"/>
    </location>
</feature>
<feature type="non-terminal residue" evidence="4">
    <location>
        <position position="324"/>
    </location>
</feature>
<dbReference type="Gene3D" id="1.10.150.20">
    <property type="entry name" value="5' to 3' exonuclease, C-terminal subdomain"/>
    <property type="match status" value="1"/>
</dbReference>
<dbReference type="SUPFAM" id="SSF56672">
    <property type="entry name" value="DNA/RNA polymerases"/>
    <property type="match status" value="1"/>
</dbReference>
<protein>
    <recommendedName>
        <fullName evidence="3">DNA-directed DNA polymerase family A palm domain-containing protein</fullName>
    </recommendedName>
</protein>
<dbReference type="PANTHER" id="PTHR10133">
    <property type="entry name" value="DNA POLYMERASE I"/>
    <property type="match status" value="1"/>
</dbReference>
<evidence type="ECO:0000313" key="4">
    <source>
        <dbReference type="EMBL" id="KKL72785.1"/>
    </source>
</evidence>
<evidence type="ECO:0000256" key="2">
    <source>
        <dbReference type="SAM" id="Phobius"/>
    </source>
</evidence>
<dbReference type="GO" id="GO:0006261">
    <property type="term" value="P:DNA-templated DNA replication"/>
    <property type="evidence" value="ECO:0007669"/>
    <property type="project" value="InterPro"/>
</dbReference>
<dbReference type="PANTHER" id="PTHR10133:SF27">
    <property type="entry name" value="DNA POLYMERASE NU"/>
    <property type="match status" value="1"/>
</dbReference>
<comment type="caution">
    <text evidence="4">The sequence shown here is derived from an EMBL/GenBank/DDBJ whole genome shotgun (WGS) entry which is preliminary data.</text>
</comment>
<dbReference type="GO" id="GO:0003887">
    <property type="term" value="F:DNA-directed DNA polymerase activity"/>
    <property type="evidence" value="ECO:0007669"/>
    <property type="project" value="InterPro"/>
</dbReference>
<proteinExistence type="predicted"/>
<dbReference type="PRINTS" id="PR00868">
    <property type="entry name" value="DNAPOLI"/>
</dbReference>